<dbReference type="RefSeq" id="WP_209897723.1">
    <property type="nucleotide sequence ID" value="NZ_BAAAJW010000016.1"/>
</dbReference>
<evidence type="ECO:0008006" key="3">
    <source>
        <dbReference type="Google" id="ProtNLM"/>
    </source>
</evidence>
<name>A0ABS4WV69_9MICO</name>
<reference evidence="1 2" key="1">
    <citation type="submission" date="2021-03" db="EMBL/GenBank/DDBJ databases">
        <title>Sequencing the genomes of 1000 actinobacteria strains.</title>
        <authorList>
            <person name="Klenk H.-P."/>
        </authorList>
    </citation>
    <scope>NUCLEOTIDE SEQUENCE [LARGE SCALE GENOMIC DNA]</scope>
    <source>
        <strain evidence="1 2">DSM 14566</strain>
    </source>
</reference>
<dbReference type="EMBL" id="JAGIOD010000001">
    <property type="protein sequence ID" value="MBP2380099.1"/>
    <property type="molecule type" value="Genomic_DNA"/>
</dbReference>
<evidence type="ECO:0000313" key="1">
    <source>
        <dbReference type="EMBL" id="MBP2380099.1"/>
    </source>
</evidence>
<keyword evidence="2" id="KW-1185">Reference proteome</keyword>
<sequence>MTQARPVPVELVVRGDRAGVQATLEEFFLGRGWRLRERGDDRLDVERGSRRRTVFLGALAGKAFYLTARIEIRAGEHATVLRYRGDAGAGAALGGILGRHRAARAHQETAAALAGRFESEGRMVQVRRG</sequence>
<gene>
    <name evidence="1" type="ORF">JOF43_000056</name>
</gene>
<dbReference type="Proteomes" id="UP001519290">
    <property type="component" value="Unassembled WGS sequence"/>
</dbReference>
<protein>
    <recommendedName>
        <fullName evidence="3">Polyketide cyclase / dehydrase and lipid transport</fullName>
    </recommendedName>
</protein>
<accession>A0ABS4WV69</accession>
<organism evidence="1 2">
    <name type="scientific">Brachybacterium sacelli</name>
    <dbReference type="NCBI Taxonomy" id="173364"/>
    <lineage>
        <taxon>Bacteria</taxon>
        <taxon>Bacillati</taxon>
        <taxon>Actinomycetota</taxon>
        <taxon>Actinomycetes</taxon>
        <taxon>Micrococcales</taxon>
        <taxon>Dermabacteraceae</taxon>
        <taxon>Brachybacterium</taxon>
    </lineage>
</organism>
<proteinExistence type="predicted"/>
<comment type="caution">
    <text evidence="1">The sequence shown here is derived from an EMBL/GenBank/DDBJ whole genome shotgun (WGS) entry which is preliminary data.</text>
</comment>
<evidence type="ECO:0000313" key="2">
    <source>
        <dbReference type="Proteomes" id="UP001519290"/>
    </source>
</evidence>